<comment type="caution">
    <text evidence="3">The sequence shown here is derived from an EMBL/GenBank/DDBJ whole genome shotgun (WGS) entry which is preliminary data.</text>
</comment>
<reference evidence="3" key="1">
    <citation type="submission" date="2023-07" db="EMBL/GenBank/DDBJ databases">
        <title>Chromosome-level Genome Assembly of Striped Snakehead (Channa striata).</title>
        <authorList>
            <person name="Liu H."/>
        </authorList>
    </citation>
    <scope>NUCLEOTIDE SEQUENCE</scope>
    <source>
        <strain evidence="3">Gz</strain>
        <tissue evidence="3">Muscle</tissue>
    </source>
</reference>
<protein>
    <recommendedName>
        <fullName evidence="5">Ig-like domain-containing protein</fullName>
    </recommendedName>
</protein>
<organism evidence="3 4">
    <name type="scientific">Channa striata</name>
    <name type="common">Snakehead murrel</name>
    <name type="synonym">Ophicephalus striatus</name>
    <dbReference type="NCBI Taxonomy" id="64152"/>
    <lineage>
        <taxon>Eukaryota</taxon>
        <taxon>Metazoa</taxon>
        <taxon>Chordata</taxon>
        <taxon>Craniata</taxon>
        <taxon>Vertebrata</taxon>
        <taxon>Euteleostomi</taxon>
        <taxon>Actinopterygii</taxon>
        <taxon>Neopterygii</taxon>
        <taxon>Teleostei</taxon>
        <taxon>Neoteleostei</taxon>
        <taxon>Acanthomorphata</taxon>
        <taxon>Anabantaria</taxon>
        <taxon>Anabantiformes</taxon>
        <taxon>Channoidei</taxon>
        <taxon>Channidae</taxon>
        <taxon>Channa</taxon>
    </lineage>
</organism>
<name>A0AA88IGB2_CHASR</name>
<feature type="transmembrane region" description="Helical" evidence="2">
    <location>
        <begin position="86"/>
        <end position="107"/>
    </location>
</feature>
<gene>
    <name evidence="3" type="ORF">Q5P01_000490</name>
</gene>
<keyword evidence="2" id="KW-1133">Transmembrane helix</keyword>
<feature type="compositionally biased region" description="Basic and acidic residues" evidence="1">
    <location>
        <begin position="192"/>
        <end position="213"/>
    </location>
</feature>
<dbReference type="Proteomes" id="UP001187415">
    <property type="component" value="Unassembled WGS sequence"/>
</dbReference>
<feature type="region of interest" description="Disordered" evidence="1">
    <location>
        <begin position="178"/>
        <end position="221"/>
    </location>
</feature>
<keyword evidence="2" id="KW-0812">Transmembrane</keyword>
<evidence type="ECO:0000256" key="2">
    <source>
        <dbReference type="SAM" id="Phobius"/>
    </source>
</evidence>
<feature type="non-terminal residue" evidence="3">
    <location>
        <position position="1"/>
    </location>
</feature>
<evidence type="ECO:0000313" key="3">
    <source>
        <dbReference type="EMBL" id="KAK2809777.1"/>
    </source>
</evidence>
<dbReference type="EMBL" id="JAUPFM010000283">
    <property type="protein sequence ID" value="KAK2809777.1"/>
    <property type="molecule type" value="Genomic_DNA"/>
</dbReference>
<sequence length="221" mass="24615">CIVEGSPIANITWPLLQNYAEYSVITTVSNYTVRSAVTVTVTDDMNSEVECVSMSNKTKEIKLKISKKPQEDIVKKLLKFVTQLEIIVAFFTGVLLSSIFCCLMRLCCRKKQKTHGNVEALEMTTSPESPLIEDSPAAEDDHSYRQEEAEEGAGVAAGKSEVEYSTINFSASKSSSVAKLENLPETTETEYAEIKTEAEERRAGEERREMGDNEKDEAEYT</sequence>
<evidence type="ECO:0008006" key="5">
    <source>
        <dbReference type="Google" id="ProtNLM"/>
    </source>
</evidence>
<feature type="region of interest" description="Disordered" evidence="1">
    <location>
        <begin position="120"/>
        <end position="157"/>
    </location>
</feature>
<keyword evidence="2" id="KW-0472">Membrane</keyword>
<evidence type="ECO:0000256" key="1">
    <source>
        <dbReference type="SAM" id="MobiDB-lite"/>
    </source>
</evidence>
<dbReference type="AlphaFoldDB" id="A0AA88IGB2"/>
<keyword evidence="4" id="KW-1185">Reference proteome</keyword>
<proteinExistence type="predicted"/>
<evidence type="ECO:0000313" key="4">
    <source>
        <dbReference type="Proteomes" id="UP001187415"/>
    </source>
</evidence>
<accession>A0AA88IGB2</accession>